<keyword evidence="7" id="KW-0732">Signal</keyword>
<protein>
    <recommendedName>
        <fullName evidence="10">Cytochrome P450</fullName>
    </recommendedName>
</protein>
<feature type="chain" id="PRO_5046932916" description="Cytochrome P450" evidence="7">
    <location>
        <begin position="19"/>
        <end position="574"/>
    </location>
</feature>
<dbReference type="InterPro" id="IPR050121">
    <property type="entry name" value="Cytochrome_P450_monoxygenase"/>
</dbReference>
<dbReference type="Pfam" id="PF00067">
    <property type="entry name" value="p450"/>
    <property type="match status" value="1"/>
</dbReference>
<proteinExistence type="inferred from homology"/>
<dbReference type="PANTHER" id="PTHR24305">
    <property type="entry name" value="CYTOCHROME P450"/>
    <property type="match status" value="1"/>
</dbReference>
<comment type="similarity">
    <text evidence="2 6">Belongs to the cytochrome P450 family.</text>
</comment>
<evidence type="ECO:0000256" key="4">
    <source>
        <dbReference type="ARBA" id="ARBA00022723"/>
    </source>
</evidence>
<keyword evidence="6" id="KW-0560">Oxidoreductase</keyword>
<dbReference type="PROSITE" id="PS00086">
    <property type="entry name" value="CYTOCHROME_P450"/>
    <property type="match status" value="1"/>
</dbReference>
<keyword evidence="5 6" id="KW-0408">Iron</keyword>
<keyword evidence="6" id="KW-0503">Monooxygenase</keyword>
<name>A0ABR3WAY7_9PEZI</name>
<dbReference type="InterPro" id="IPR001128">
    <property type="entry name" value="Cyt_P450"/>
</dbReference>
<evidence type="ECO:0000313" key="9">
    <source>
        <dbReference type="Proteomes" id="UP001583177"/>
    </source>
</evidence>
<dbReference type="EMBL" id="JAWRVE010000111">
    <property type="protein sequence ID" value="KAL1857617.1"/>
    <property type="molecule type" value="Genomic_DNA"/>
</dbReference>
<gene>
    <name evidence="8" type="ORF">Daus18300_010257</name>
</gene>
<evidence type="ECO:0000313" key="8">
    <source>
        <dbReference type="EMBL" id="KAL1857617.1"/>
    </source>
</evidence>
<comment type="caution">
    <text evidence="8">The sequence shown here is derived from an EMBL/GenBank/DDBJ whole genome shotgun (WGS) entry which is preliminary data.</text>
</comment>
<dbReference type="Proteomes" id="UP001583177">
    <property type="component" value="Unassembled WGS sequence"/>
</dbReference>
<dbReference type="PRINTS" id="PR00385">
    <property type="entry name" value="P450"/>
</dbReference>
<keyword evidence="3 6" id="KW-0349">Heme</keyword>
<dbReference type="SUPFAM" id="SSF48264">
    <property type="entry name" value="Cytochrome P450"/>
    <property type="match status" value="1"/>
</dbReference>
<dbReference type="InterPro" id="IPR036396">
    <property type="entry name" value="Cyt_P450_sf"/>
</dbReference>
<reference evidence="8 9" key="1">
    <citation type="journal article" date="2024" name="IMA Fungus">
        <title>IMA Genome - F19 : A genome assembly and annotation guide to empower mycologists, including annotated draft genome sequences of Ceratocystis pirilliformis, Diaporthe australafricana, Fusarium ophioides, Paecilomyces lecythidis, and Sporothrix stenoceras.</title>
        <authorList>
            <person name="Aylward J."/>
            <person name="Wilson A.M."/>
            <person name="Visagie C.M."/>
            <person name="Spraker J."/>
            <person name="Barnes I."/>
            <person name="Buitendag C."/>
            <person name="Ceriani C."/>
            <person name="Del Mar Angel L."/>
            <person name="du Plessis D."/>
            <person name="Fuchs T."/>
            <person name="Gasser K."/>
            <person name="Kramer D."/>
            <person name="Li W."/>
            <person name="Munsamy K."/>
            <person name="Piso A."/>
            <person name="Price J.L."/>
            <person name="Sonnekus B."/>
            <person name="Thomas C."/>
            <person name="van der Nest A."/>
            <person name="van Dijk A."/>
            <person name="van Heerden A."/>
            <person name="van Vuuren N."/>
            <person name="Yilmaz N."/>
            <person name="Duong T.A."/>
            <person name="van der Merwe N.A."/>
            <person name="Wingfield M.J."/>
            <person name="Wingfield B.D."/>
        </authorList>
    </citation>
    <scope>NUCLEOTIDE SEQUENCE [LARGE SCALE GENOMIC DNA]</scope>
    <source>
        <strain evidence="8 9">CMW 18300</strain>
    </source>
</reference>
<evidence type="ECO:0000256" key="6">
    <source>
        <dbReference type="RuleBase" id="RU000461"/>
    </source>
</evidence>
<comment type="cofactor">
    <cofactor evidence="1">
        <name>heme</name>
        <dbReference type="ChEBI" id="CHEBI:30413"/>
    </cofactor>
</comment>
<keyword evidence="9" id="KW-1185">Reference proteome</keyword>
<evidence type="ECO:0000256" key="2">
    <source>
        <dbReference type="ARBA" id="ARBA00010617"/>
    </source>
</evidence>
<organism evidence="8 9">
    <name type="scientific">Diaporthe australafricana</name>
    <dbReference type="NCBI Taxonomy" id="127596"/>
    <lineage>
        <taxon>Eukaryota</taxon>
        <taxon>Fungi</taxon>
        <taxon>Dikarya</taxon>
        <taxon>Ascomycota</taxon>
        <taxon>Pezizomycotina</taxon>
        <taxon>Sordariomycetes</taxon>
        <taxon>Sordariomycetidae</taxon>
        <taxon>Diaporthales</taxon>
        <taxon>Diaporthaceae</taxon>
        <taxon>Diaporthe</taxon>
    </lineage>
</organism>
<sequence length="574" mass="65303">MWLMVLALLFGSAIYQLGRTIVAFAATYRAAKKTGLPIIISLISARNPVWLITQKKIAPLLQSLPFGLGGWVKYTIRGWLWADQDKMVQELGKSWAMVSPRGLDLYSADPDVISQVYAKRKDFDRNAAVRTSIPTLLQGSVSSVVGADWQRQRRIAAPPFNENNMSLVWDESLRQATALCEWWKTNDKGFTTSCIDTMTVALNILATAGLGTSWEFTPPTTEHGKSHNSSEILSADYRDTMSILLSSMSMLSLTPEWLYRLDSKYVRWLPLPKALREHVIAAEHFWTLMQHMVAERRDEFRNGKVSDNILLNAMIAQSEAAVTENGLGMTDKELFGNMFGYSVAGHETTAHTLNYTLHILVAYPEWQDWIQTEVDQVYADVSKDMADIDYTEYFPRLKRCLALMYETLRLYPPVLEHQKQTLGPDNKTLLVEGREIVLPPDSVVHLNALSSHVMSEHWGPDHRKYNPSRWIKSSQDSEEFVQPTEHKEAYFPWSLGGRNCPGRKFSQVEFVAVISYMLKNFRVEAVPLEGETMEAMRSRVWEVTRDSEPQVTMNMRKSETVCLRLMSRASTKAG</sequence>
<accession>A0ABR3WAY7</accession>
<keyword evidence="4 6" id="KW-0479">Metal-binding</keyword>
<feature type="signal peptide" evidence="7">
    <location>
        <begin position="1"/>
        <end position="18"/>
    </location>
</feature>
<dbReference type="Gene3D" id="1.10.630.10">
    <property type="entry name" value="Cytochrome P450"/>
    <property type="match status" value="1"/>
</dbReference>
<dbReference type="PANTHER" id="PTHR24305:SF166">
    <property type="entry name" value="CYTOCHROME P450 12A4, MITOCHONDRIAL-RELATED"/>
    <property type="match status" value="1"/>
</dbReference>
<dbReference type="InterPro" id="IPR017972">
    <property type="entry name" value="Cyt_P450_CS"/>
</dbReference>
<dbReference type="InterPro" id="IPR002401">
    <property type="entry name" value="Cyt_P450_E_grp-I"/>
</dbReference>
<evidence type="ECO:0000256" key="7">
    <source>
        <dbReference type="SAM" id="SignalP"/>
    </source>
</evidence>
<evidence type="ECO:0000256" key="1">
    <source>
        <dbReference type="ARBA" id="ARBA00001971"/>
    </source>
</evidence>
<evidence type="ECO:0000256" key="3">
    <source>
        <dbReference type="ARBA" id="ARBA00022617"/>
    </source>
</evidence>
<dbReference type="PRINTS" id="PR00463">
    <property type="entry name" value="EP450I"/>
</dbReference>
<evidence type="ECO:0008006" key="10">
    <source>
        <dbReference type="Google" id="ProtNLM"/>
    </source>
</evidence>
<evidence type="ECO:0000256" key="5">
    <source>
        <dbReference type="ARBA" id="ARBA00023004"/>
    </source>
</evidence>